<dbReference type="AlphaFoldDB" id="A0A7V7QL54"/>
<dbReference type="GO" id="GO:0006313">
    <property type="term" value="P:DNA transposition"/>
    <property type="evidence" value="ECO:0007669"/>
    <property type="project" value="InterPro"/>
</dbReference>
<dbReference type="EMBL" id="WAGX01000005">
    <property type="protein sequence ID" value="KAB1438373.1"/>
    <property type="molecule type" value="Genomic_DNA"/>
</dbReference>
<keyword evidence="6" id="KW-1185">Reference proteome</keyword>
<evidence type="ECO:0000313" key="3">
    <source>
        <dbReference type="EMBL" id="KAB1438373.1"/>
    </source>
</evidence>
<feature type="domain" description="Transposase IS4-like" evidence="2">
    <location>
        <begin position="214"/>
        <end position="392"/>
    </location>
</feature>
<feature type="coiled-coil region" evidence="1">
    <location>
        <begin position="299"/>
        <end position="326"/>
    </location>
</feature>
<reference evidence="3 6" key="1">
    <citation type="submission" date="2019-09" db="EMBL/GenBank/DDBJ databases">
        <authorList>
            <person name="Valk L.C."/>
        </authorList>
    </citation>
    <scope>NUCLEOTIDE SEQUENCE [LARGE SCALE GENOMIC DNA]</scope>
    <source>
        <strain evidence="3">GalUA</strain>
    </source>
</reference>
<dbReference type="Pfam" id="PF01609">
    <property type="entry name" value="DDE_Tnp_1"/>
    <property type="match status" value="1"/>
</dbReference>
<name>A0A7V7QL54_9FIRM</name>
<dbReference type="Proteomes" id="UP000461768">
    <property type="component" value="Unassembled WGS sequence"/>
</dbReference>
<keyword evidence="1" id="KW-0175">Coiled coil</keyword>
<organism evidence="3 6">
    <name type="scientific">Candidatus Galacturonatibacter soehngenii</name>
    <dbReference type="NCBI Taxonomy" id="2307010"/>
    <lineage>
        <taxon>Bacteria</taxon>
        <taxon>Bacillati</taxon>
        <taxon>Bacillota</taxon>
        <taxon>Clostridia</taxon>
        <taxon>Lachnospirales</taxon>
        <taxon>Lachnospiraceae</taxon>
        <taxon>Candidatus Galacturonatibacter</taxon>
    </lineage>
</organism>
<gene>
    <name evidence="5" type="ORF">F7O84_03840</name>
    <name evidence="3" type="ORF">F7O84_12565</name>
    <name evidence="4" type="ORF">F7O84_12635</name>
</gene>
<sequence>MTKKEKRKRKKQDRGIVDFMMVANHFFHALKEWILEMDDPRNPSYTTYTQTDLTYMAILKNVCGQHSMREMEENFNKETCIATLRLMSGNQNLEEMPHYDTLNYYLEKLSPDCLSGLRKKMVTSLIRGKQFNRGRMLGKYWRIILDGTGLFYFKEKHCDNCLCVTRKTDDGKAMKLYYHKVLEAKIVLNDNVVISLGTEFIENEKEDISKQDCEINAAKRLLKKIKKDYKRLPICVQGDALYATEPFMNLCRKKYHWEYLFTQKNTRQKKLGEGFEWIKSGEDTTRKKGLCKEKGTAYYANHVEELAEKEEVMNVLEYEYETKDKEGKKQIIRFQWISSLEVTNRNLEEIILAGRGRWKIENEGFNNQKNGIYRIEHLNSKNSNAMKNHYLLTQISDILMQLYLAWNPYIKELKQSIKNTSSGLLESFRGLTVTQEDVSYINRYTTVYLE</sequence>
<accession>A0A7V7QL54</accession>
<dbReference type="RefSeq" id="WP_151142126.1">
    <property type="nucleotide sequence ID" value="NZ_WAGX01000004.1"/>
</dbReference>
<dbReference type="OrthoDB" id="9788616at2"/>
<dbReference type="GO" id="GO:0003677">
    <property type="term" value="F:DNA binding"/>
    <property type="evidence" value="ECO:0007669"/>
    <property type="project" value="InterPro"/>
</dbReference>
<evidence type="ECO:0000256" key="1">
    <source>
        <dbReference type="SAM" id="Coils"/>
    </source>
</evidence>
<comment type="caution">
    <text evidence="3">The sequence shown here is derived from an EMBL/GenBank/DDBJ whole genome shotgun (WGS) entry which is preliminary data.</text>
</comment>
<dbReference type="InterPro" id="IPR002559">
    <property type="entry name" value="Transposase_11"/>
</dbReference>
<evidence type="ECO:0000313" key="4">
    <source>
        <dbReference type="EMBL" id="KAB1438384.1"/>
    </source>
</evidence>
<dbReference type="EMBL" id="WAGX01000005">
    <property type="protein sequence ID" value="KAB1438384.1"/>
    <property type="molecule type" value="Genomic_DNA"/>
</dbReference>
<evidence type="ECO:0000259" key="2">
    <source>
        <dbReference type="Pfam" id="PF01609"/>
    </source>
</evidence>
<protein>
    <submittedName>
        <fullName evidence="3">Transposase family protein</fullName>
    </submittedName>
</protein>
<dbReference type="EMBL" id="WAGX01000004">
    <property type="protein sequence ID" value="KAB1439534.1"/>
    <property type="molecule type" value="Genomic_DNA"/>
</dbReference>
<feature type="coiled-coil region" evidence="1">
    <location>
        <begin position="201"/>
        <end position="228"/>
    </location>
</feature>
<evidence type="ECO:0000313" key="6">
    <source>
        <dbReference type="Proteomes" id="UP000461768"/>
    </source>
</evidence>
<proteinExistence type="predicted"/>
<evidence type="ECO:0000313" key="5">
    <source>
        <dbReference type="EMBL" id="KAB1439534.1"/>
    </source>
</evidence>
<reference evidence="3 6" key="2">
    <citation type="submission" date="2020-02" db="EMBL/GenBank/DDBJ databases">
        <title>Candidatus Galacturonibacter soehngenii shows hetero-acetogenic catabolism of galacturonic acid but lacks a canonical carbon monoxide dehydrogenase/acetyl-CoA synthase complex.</title>
        <authorList>
            <person name="Diender M."/>
            <person name="Stouten G.R."/>
            <person name="Petersen J.F."/>
            <person name="Nielsen P.H."/>
            <person name="Dueholm M.S."/>
            <person name="Pronk J.T."/>
            <person name="Van Loosdrecht M.C.M."/>
        </authorList>
    </citation>
    <scope>NUCLEOTIDE SEQUENCE [LARGE SCALE GENOMIC DNA]</scope>
    <source>
        <strain evidence="3">GalUA</strain>
    </source>
</reference>
<dbReference type="GO" id="GO:0004803">
    <property type="term" value="F:transposase activity"/>
    <property type="evidence" value="ECO:0007669"/>
    <property type="project" value="InterPro"/>
</dbReference>